<evidence type="ECO:0000256" key="1">
    <source>
        <dbReference type="SAM" id="MobiDB-lite"/>
    </source>
</evidence>
<feature type="compositionally biased region" description="Pro residues" evidence="1">
    <location>
        <begin position="172"/>
        <end position="183"/>
    </location>
</feature>
<feature type="compositionally biased region" description="Acidic residues" evidence="1">
    <location>
        <begin position="312"/>
        <end position="321"/>
    </location>
</feature>
<feature type="compositionally biased region" description="Polar residues" evidence="1">
    <location>
        <begin position="53"/>
        <end position="62"/>
    </location>
</feature>
<name>A0A550CUX9_9AGAR</name>
<dbReference type="AlphaFoldDB" id="A0A550CUX9"/>
<evidence type="ECO:0000313" key="3">
    <source>
        <dbReference type="EMBL" id="TRM68593.1"/>
    </source>
</evidence>
<feature type="compositionally biased region" description="Basic and acidic residues" evidence="1">
    <location>
        <begin position="230"/>
        <end position="241"/>
    </location>
</feature>
<gene>
    <name evidence="3" type="ORF">BD626DRAFT_545633</name>
</gene>
<dbReference type="Pfam" id="PF09816">
    <property type="entry name" value="EAF"/>
    <property type="match status" value="1"/>
</dbReference>
<evidence type="ECO:0000313" key="4">
    <source>
        <dbReference type="Proteomes" id="UP000320762"/>
    </source>
</evidence>
<evidence type="ECO:0000259" key="2">
    <source>
        <dbReference type="Pfam" id="PF09816"/>
    </source>
</evidence>
<accession>A0A550CUX9</accession>
<organism evidence="3 4">
    <name type="scientific">Schizophyllum amplum</name>
    <dbReference type="NCBI Taxonomy" id="97359"/>
    <lineage>
        <taxon>Eukaryota</taxon>
        <taxon>Fungi</taxon>
        <taxon>Dikarya</taxon>
        <taxon>Basidiomycota</taxon>
        <taxon>Agaricomycotina</taxon>
        <taxon>Agaricomycetes</taxon>
        <taxon>Agaricomycetidae</taxon>
        <taxon>Agaricales</taxon>
        <taxon>Schizophyllaceae</taxon>
        <taxon>Schizophyllum</taxon>
    </lineage>
</organism>
<feature type="compositionally biased region" description="Acidic residues" evidence="1">
    <location>
        <begin position="343"/>
        <end position="357"/>
    </location>
</feature>
<feature type="compositionally biased region" description="Pro residues" evidence="1">
    <location>
        <begin position="262"/>
        <end position="286"/>
    </location>
</feature>
<feature type="compositionally biased region" description="Acidic residues" evidence="1">
    <location>
        <begin position="369"/>
        <end position="379"/>
    </location>
</feature>
<protein>
    <recommendedName>
        <fullName evidence="2">Transcription elongation factor Eaf N-terminal domain-containing protein</fullName>
    </recommendedName>
</protein>
<dbReference type="EMBL" id="VDMD01000002">
    <property type="protein sequence ID" value="TRM68593.1"/>
    <property type="molecule type" value="Genomic_DNA"/>
</dbReference>
<feature type="compositionally biased region" description="Pro residues" evidence="1">
    <location>
        <begin position="192"/>
        <end position="204"/>
    </location>
</feature>
<dbReference type="InterPro" id="IPR019194">
    <property type="entry name" value="Tscrpt_elong_fac_Eaf_N"/>
</dbReference>
<reference evidence="3 4" key="1">
    <citation type="journal article" date="2019" name="New Phytol.">
        <title>Comparative genomics reveals unique wood-decay strategies and fruiting body development in the Schizophyllaceae.</title>
        <authorList>
            <person name="Almasi E."/>
            <person name="Sahu N."/>
            <person name="Krizsan K."/>
            <person name="Balint B."/>
            <person name="Kovacs G.M."/>
            <person name="Kiss B."/>
            <person name="Cseklye J."/>
            <person name="Drula E."/>
            <person name="Henrissat B."/>
            <person name="Nagy I."/>
            <person name="Chovatia M."/>
            <person name="Adam C."/>
            <person name="LaButti K."/>
            <person name="Lipzen A."/>
            <person name="Riley R."/>
            <person name="Grigoriev I.V."/>
            <person name="Nagy L.G."/>
        </authorList>
    </citation>
    <scope>NUCLEOTIDE SEQUENCE [LARGE SCALE GENOMIC DNA]</scope>
    <source>
        <strain evidence="3 4">NL-1724</strain>
    </source>
</reference>
<proteinExistence type="predicted"/>
<feature type="compositionally biased region" description="Acidic residues" evidence="1">
    <location>
        <begin position="406"/>
        <end position="420"/>
    </location>
</feature>
<dbReference type="Proteomes" id="UP000320762">
    <property type="component" value="Unassembled WGS sequence"/>
</dbReference>
<dbReference type="STRING" id="97359.A0A550CUX9"/>
<feature type="compositionally biased region" description="Polar residues" evidence="1">
    <location>
        <begin position="17"/>
        <end position="34"/>
    </location>
</feature>
<feature type="domain" description="Transcription elongation factor Eaf N-terminal" evidence="2">
    <location>
        <begin position="15"/>
        <end position="114"/>
    </location>
</feature>
<dbReference type="OrthoDB" id="125903at2759"/>
<feature type="region of interest" description="Disordered" evidence="1">
    <location>
        <begin position="121"/>
        <end position="420"/>
    </location>
</feature>
<keyword evidence="4" id="KW-1185">Reference proteome</keyword>
<sequence>MAQETPWLPAHGKHSVSIGSSLSKALQARKNQSGPPNPSKFDKHFYGVRYNHKPSSIDTSRLGSIERNPENKEFPVTLQQPSKDNKQLEWQEWTCTQSYVLEKVESSINMTFVRRRLSNEPVIPPLQPSGTDDLASELEDALRAQESSEEGEIPLTETAAPKPRPKPKPLPRTKPQPAAPPSPKGKNKRESPPPAVDEAPPPAVRPIKRSRPSPPPQQRKSAPLKKFAPPRKETPPPKEELMFPTAGGGITLPGASGFAQPAPAPSPPPARAPTPPPRAPSPPPAAEPVASDSEEEDWDEVPAAPTPAFDGLELEEIDGDDLLERELTSQLGGGGDESMAAGEPDDEGDDDMFDVFEQEMNMQLGEGNAEVEQEDEDDFLAGAMDPPPPSDVGAPMSLNKLAGGGDDYDDYSSSSEEDDD</sequence>
<feature type="region of interest" description="Disordered" evidence="1">
    <location>
        <begin position="1"/>
        <end position="86"/>
    </location>
</feature>
<comment type="caution">
    <text evidence="3">The sequence shown here is derived from an EMBL/GenBank/DDBJ whole genome shotgun (WGS) entry which is preliminary data.</text>
</comment>